<comment type="caution">
    <text evidence="1">The sequence shown here is derived from an EMBL/GenBank/DDBJ whole genome shotgun (WGS) entry which is preliminary data.</text>
</comment>
<dbReference type="EMBL" id="BAAAPB010000008">
    <property type="protein sequence ID" value="GAA1977553.1"/>
    <property type="molecule type" value="Genomic_DNA"/>
</dbReference>
<proteinExistence type="predicted"/>
<dbReference type="Proteomes" id="UP001500571">
    <property type="component" value="Unassembled WGS sequence"/>
</dbReference>
<dbReference type="Gene3D" id="3.40.50.300">
    <property type="entry name" value="P-loop containing nucleotide triphosphate hydrolases"/>
    <property type="match status" value="1"/>
</dbReference>
<name>A0ABP5DEC3_9ACTN</name>
<organism evidence="1 2">
    <name type="scientific">Nocardioides panacihumi</name>
    <dbReference type="NCBI Taxonomy" id="400774"/>
    <lineage>
        <taxon>Bacteria</taxon>
        <taxon>Bacillati</taxon>
        <taxon>Actinomycetota</taxon>
        <taxon>Actinomycetes</taxon>
        <taxon>Propionibacteriales</taxon>
        <taxon>Nocardioidaceae</taxon>
        <taxon>Nocardioides</taxon>
    </lineage>
</organism>
<dbReference type="InterPro" id="IPR027417">
    <property type="entry name" value="P-loop_NTPase"/>
</dbReference>
<evidence type="ECO:0000313" key="2">
    <source>
        <dbReference type="Proteomes" id="UP001500571"/>
    </source>
</evidence>
<keyword evidence="2" id="KW-1185">Reference proteome</keyword>
<sequence length="602" mass="65706">MSDLWSGHVVRQARAVMAMRLPAPCARGCGRTLTRQDEWVVGHIKSRHAYPELTLSPSNWQIECRPCSNDSSSDAIVEKAMRDGGFSHAPTPAEGPDLPVLPPEPSTDLLRLIDAVPDPEETIAALPWCVGLLPVSEDASLPLAMTPPHPRAVGSYGVEAIRWAEERQATTLRWWQRLAIMRQLEHDEDGRLVWRQIVESGPRRIGKSVRLRVTATWRLEHADLFGEPQLVLLTGKDLQIAREIHHKAWRWAEEVAGWKVRRANGSEEITTPDEHRWLVRAQNAVYGYDVCYGQADESWDVDPQAITDGLEPATLERISPQLHLTSTAHVKATSLMRRRLLAAVRGDDPSTLLLLWGARPGADPGDPDVWRAASPHWSEDRLALVASKYAAALAGEDDPEFDDPDPMRGFMAQYLNVWPMIAAREAPGTPLTTANDWQALEAEVPEVAPGAVAVESWPGAGVSVAAAWKLANGRTVVSVSSHPDVAQAAEMAKAWGCRAQVLVGASLATDPAWQNMRIVPMTGTIANAVADLTRWLDEGTLAHDGGAHLARQATSTRTKAAPTGLRPVSAGPTDALKATVWAVTAARSRRDGRPRIILPTAV</sequence>
<evidence type="ECO:0000313" key="1">
    <source>
        <dbReference type="EMBL" id="GAA1977553.1"/>
    </source>
</evidence>
<gene>
    <name evidence="1" type="ORF">GCM10009798_43470</name>
</gene>
<accession>A0ABP5DEC3</accession>
<protein>
    <recommendedName>
        <fullName evidence="3">HNH endonuclease</fullName>
    </recommendedName>
</protein>
<reference evidence="2" key="1">
    <citation type="journal article" date="2019" name="Int. J. Syst. Evol. Microbiol.">
        <title>The Global Catalogue of Microorganisms (GCM) 10K type strain sequencing project: providing services to taxonomists for standard genome sequencing and annotation.</title>
        <authorList>
            <consortium name="The Broad Institute Genomics Platform"/>
            <consortium name="The Broad Institute Genome Sequencing Center for Infectious Disease"/>
            <person name="Wu L."/>
            <person name="Ma J."/>
        </authorList>
    </citation>
    <scope>NUCLEOTIDE SEQUENCE [LARGE SCALE GENOMIC DNA]</scope>
    <source>
        <strain evidence="2">JCM 15309</strain>
    </source>
</reference>
<evidence type="ECO:0008006" key="3">
    <source>
        <dbReference type="Google" id="ProtNLM"/>
    </source>
</evidence>